<keyword evidence="9" id="KW-1185">Reference proteome</keyword>
<feature type="compositionally biased region" description="Basic residues" evidence="5">
    <location>
        <begin position="2048"/>
        <end position="2058"/>
    </location>
</feature>
<feature type="compositionally biased region" description="Low complexity" evidence="5">
    <location>
        <begin position="2071"/>
        <end position="2083"/>
    </location>
</feature>
<evidence type="ECO:0000256" key="2">
    <source>
        <dbReference type="ARBA" id="ARBA00022490"/>
    </source>
</evidence>
<proteinExistence type="predicted"/>
<feature type="compositionally biased region" description="Polar residues" evidence="5">
    <location>
        <begin position="2000"/>
        <end position="2012"/>
    </location>
</feature>
<dbReference type="PROSITE" id="PS00741">
    <property type="entry name" value="DH_1"/>
    <property type="match status" value="1"/>
</dbReference>
<evidence type="ECO:0000256" key="3">
    <source>
        <dbReference type="ARBA" id="ARBA00022658"/>
    </source>
</evidence>
<feature type="region of interest" description="Disordered" evidence="5">
    <location>
        <begin position="2190"/>
        <end position="2220"/>
    </location>
</feature>
<feature type="domain" description="DH" evidence="7">
    <location>
        <begin position="1232"/>
        <end position="1411"/>
    </location>
</feature>
<dbReference type="FunFam" id="1.20.900.10:FF:000008">
    <property type="entry name" value="rho guanine nucleotide exchange factor 25"/>
    <property type="match status" value="1"/>
</dbReference>
<comment type="subcellular location">
    <subcellularLocation>
        <location evidence="1">Cytoplasm</location>
    </subcellularLocation>
</comment>
<dbReference type="SUPFAM" id="SSF48065">
    <property type="entry name" value="DBL homology domain (DH-domain)"/>
    <property type="match status" value="2"/>
</dbReference>
<feature type="region of interest" description="Disordered" evidence="5">
    <location>
        <begin position="2101"/>
        <end position="2154"/>
    </location>
</feature>
<gene>
    <name evidence="8" type="ORF">niasHT_006714</name>
</gene>
<keyword evidence="2" id="KW-0963">Cytoplasm</keyword>
<dbReference type="InterPro" id="IPR018159">
    <property type="entry name" value="Spectrin/alpha-actinin"/>
</dbReference>
<feature type="region of interest" description="Disordered" evidence="5">
    <location>
        <begin position="1544"/>
        <end position="1564"/>
    </location>
</feature>
<dbReference type="SUPFAM" id="SSF46966">
    <property type="entry name" value="Spectrin repeat"/>
    <property type="match status" value="2"/>
</dbReference>
<dbReference type="Gene3D" id="1.20.900.10">
    <property type="entry name" value="Dbl homology (DH) domain"/>
    <property type="match status" value="2"/>
</dbReference>
<evidence type="ECO:0000256" key="5">
    <source>
        <dbReference type="SAM" id="MobiDB-lite"/>
    </source>
</evidence>
<dbReference type="GO" id="GO:0005737">
    <property type="term" value="C:cytoplasm"/>
    <property type="evidence" value="ECO:0007669"/>
    <property type="project" value="UniProtKB-SubCell"/>
</dbReference>
<dbReference type="Gene3D" id="3.40.525.10">
    <property type="entry name" value="CRAL-TRIO lipid binding domain"/>
    <property type="match status" value="1"/>
</dbReference>
<dbReference type="InterPro" id="IPR001849">
    <property type="entry name" value="PH_domain"/>
</dbReference>
<dbReference type="Gene3D" id="2.30.29.30">
    <property type="entry name" value="Pleckstrin-homology domain (PH domain)/Phosphotyrosine-binding domain (PTB)"/>
    <property type="match status" value="2"/>
</dbReference>
<evidence type="ECO:0000256" key="1">
    <source>
        <dbReference type="ARBA" id="ARBA00004496"/>
    </source>
</evidence>
<evidence type="ECO:0000259" key="6">
    <source>
        <dbReference type="PROSITE" id="PS50003"/>
    </source>
</evidence>
<keyword evidence="4" id="KW-0175">Coiled coil</keyword>
<reference evidence="8 9" key="1">
    <citation type="submission" date="2024-10" db="EMBL/GenBank/DDBJ databases">
        <authorList>
            <person name="Kim D."/>
        </authorList>
    </citation>
    <scope>NUCLEOTIDE SEQUENCE [LARGE SCALE GENOMIC DNA]</scope>
    <source>
        <strain evidence="8">BH-2024</strain>
    </source>
</reference>
<dbReference type="InterPro" id="IPR051336">
    <property type="entry name" value="RhoGEF_Guanine_NuclExch_SF"/>
</dbReference>
<dbReference type="InterPro" id="IPR011993">
    <property type="entry name" value="PH-like_dom_sf"/>
</dbReference>
<feature type="coiled-coil region" evidence="4">
    <location>
        <begin position="669"/>
        <end position="696"/>
    </location>
</feature>
<dbReference type="InterPro" id="IPR055251">
    <property type="entry name" value="SOS1_NGEF_PH"/>
</dbReference>
<keyword evidence="3" id="KW-0344">Guanine-nucleotide releasing factor</keyword>
<dbReference type="SMART" id="SM00233">
    <property type="entry name" value="PH"/>
    <property type="match status" value="2"/>
</dbReference>
<dbReference type="PANTHER" id="PTHR22826:SF106">
    <property type="entry name" value="TRIO, ISOFORM A"/>
    <property type="match status" value="1"/>
</dbReference>
<name>A0ABD2LWK6_9BILA</name>
<sequence>MLNNVFPQCHVPNRAEDIEHVLRERVALLPGVRDREGRPIIFVPAREINSHPDHLRNLLTYLYEVTQDDAKTRGFTFVIDMRRGTTWEIVKPILKILQEYFPALINCVYIVKPDKILEKYKISTTKYKFDVQMISLEAMPKYIDFCQIIREFGGSLPYDHDEWIELRKDIERILQRMCEILKNLDRISTEMDNAEMPIDVQSSQTSIAKHQDLYPIITAVPMDEFTSEIQSLRDRVIISGHKQSVGSRNGSVLSSPNPDLLSVFPQIEMLKQNLDKQRGIVYAKWDYRKKDLDRYFQLKLFEKDAEELSKWICSHLNVLSHRFVLIGECETETNRLLKEHKDFADSVNTSQVSYEQVITVSHRLLQQFQFIGVNRIESISQQLQADWDQFVGMIVQRTALLQITLNMHRKCDIFLKNAKRWLPNVGVDPNSIRSEDELSNAMHRHNEFQKMYQTAYSEAFEETSKLARVLKKYFGESVQQFPTWQLIEEQTRQITRTNRELHSIWAARNDKIKTKLSSNALNHDLKSVLSWLTEHGEPFMRRKFGIGIDRTTAAQFCETHDKFRTVAHNTNRNAEQIFHLVRDLEEPRRTETLKRVEELRQRIDKFRRCIDHRTNLLCLSSNFFLHYDEIMNWYFRMENRIDFIQTVPESVELCEQNKEKFQSENDGTVQAYERVMVESQQLLQSLKKQRELLEVDNSEAACHVHRLTRDIEMRHQQEKERWHNQRFYLNAALNISVFLRDCEVISIQLENWRQDLEGLRHSVARDVEVFKQFHTDNTVKVRQIVSDAMKKQRELLQSIRGKNLQLVFKSAPKMPLNDIVTAAANQLHNLQQEGMQIAMDVSERIELGIQLGALRHCAKGVISAIDQHQMALRQMFFIPGNQQEVAMENKNYDEFRVGIEATEENVSRFYEEKEKFSNLPTLTLELHAETRVKAENLNTEVKTKWQALIGLVDLRKKLLSAADSYYKYTIMIVPTSQSIEHDLLVEVAECGTLKLSLQSIQERIDRHRIHKERFLQSSVYAQQTADQFIRQIRRCDAPREHMEMRLFEVQRCKETVRERQNFIFEMWKSTNNQLEQCREVTKIQLMAKEVMDWSDREMDICAEIKCSVDQLNKDGFDHHTTIEQLLVRCLAQWDLFNVEFQEMNSLLKATKQFVAIPQNKQHLAEVKNACSSAKAKFDSIWRMLVDCEQAVRTALSLDEANIQRRKAEQEKLSLDRFSDSTIDEKLSDPNGIILEPMKELLKTEKDYIEDMRRCVDIYLYAYRTSGSMCPMAIRGKEREIFGNIEELYQFHSSVFLNELMAYALNPEDVGYCFIEWMEKLKELYADYCLNKEENNYLICLPETIKIFNEIREQNGLDISHDLQSLVIKPVQRVTKYHILLKELLKHCSKSAKEIKNAHEIVLSIPKLANDRMHLKSFENSQAFAVGDFVMQDSFLVSEPKRYFKRERELQVFLFESNIVFTKKEEMGSKKMGYVHKDSFLLREIHVVEHIEGDNSKFGLRKSAFPYQNDQNTTVLKANSETVRIAWVKMLRDLKLEIGRQQKNDDKPLSLTSVGGTNRSSRDSQSSLMALFSSSVNGTTQTTEDRNSTQSMAENVPFLLYSTNNEQNHHQQQQQQVVFRHEAGKRDNDSGGRGKSIYSAQFTSFNPSHITFPNFALSHRKVFVLLMDHFHSNNSTHNCESDPTKSKPISKVEETSTSIVFYSPNALPANLKLSDTEHISRSRPELSESTRDSLAPFLSPSLAPFKLSSSMVDLLPSRFPTDIEDAKNGVNAEESKSMINETMTTTNHFFCSTPMFSSISEEDSEMRTDQSQCHGVLSAPPPPPPTHSHSSPQMQCNRRRTSTISSANSNNLHKIFKSFREQLEKTKVAFRNSLTESEQRRENRRRMSSNSRSFPISSSSMSSIHDYWKSLMQRESRSNQQRQPKLWLVTEDFTAERLEQLTVFSGQRVELLSHQGDHGDFVRVTLSLNNASNNHNNASSSGGRSKASGFVPRRILVATASQPNECDSPSGVSAHSPADETHSMANPLNAKRTSIRRFFSSNQSTSKASSHHHQQHHRPPSNPNVALDLPCSSSLDRSSSSSFHSSAVASTSTGVVDLLPASSSSPPVLSAVCNSSSLSHPSSFTTATTTAPRPLPSSVATRSIDPDLPPPMDQLSSAVDITEEHQMNGDGPAQQPSTSEMAIELNNNNACASTEEATSSSPNAANLTDTPSGEAMSGEESARLKRSYVLQELVESERTYVQDLASISDGYIASLREMELSDEDREKVKIIFANIEQILDFHKTFFLKEIEKSLNDYEASGNSFIKYERRLHTFYVKYCQNKPKSDFLVSQDYFEQLFFDIKEKLGHKVALSDLLIKPVQRITKYQLMLSDILKYTHRSGDNAEVLERAHDIMRVVPKACDDMMQVGRLQNFQGNLNAQGRLTFQGTLFISDGGVAQPFKGKERRVFLFEQSVIIAECIPPRKEYGNPTYNFKNQIMVNKMMLDEKVPDEPLRFVLQSSDPNQQATYVAQAASVDDKEQWLAKLSAQLDQQKTFLNALVDPKRYQNQLANSIGVISLGGKKDSAGSLGTPTSPAPSFGGGTSPTKPLAAPHKSASSKLFGFGKSK</sequence>
<dbReference type="GO" id="GO:0005085">
    <property type="term" value="F:guanyl-nucleotide exchange factor activity"/>
    <property type="evidence" value="ECO:0007669"/>
    <property type="project" value="UniProtKB-KW"/>
</dbReference>
<dbReference type="CDD" id="cd13241">
    <property type="entry name" value="PH2_Kalirin_Trio_p63RhoGEF"/>
    <property type="match status" value="1"/>
</dbReference>
<dbReference type="Pfam" id="PF22697">
    <property type="entry name" value="SOS1_NGEF_PH"/>
    <property type="match status" value="2"/>
</dbReference>
<dbReference type="InterPro" id="IPR036865">
    <property type="entry name" value="CRAL-TRIO_dom_sf"/>
</dbReference>
<feature type="compositionally biased region" description="Low complexity" evidence="5">
    <location>
        <begin position="2101"/>
        <end position="2137"/>
    </location>
</feature>
<dbReference type="Proteomes" id="UP001620626">
    <property type="component" value="Unassembled WGS sequence"/>
</dbReference>
<dbReference type="InterPro" id="IPR035899">
    <property type="entry name" value="DBL_dom_sf"/>
</dbReference>
<feature type="region of interest" description="Disordered" evidence="5">
    <location>
        <begin position="1799"/>
        <end position="1848"/>
    </location>
</feature>
<dbReference type="CDD" id="cd00176">
    <property type="entry name" value="SPEC"/>
    <property type="match status" value="1"/>
</dbReference>
<dbReference type="SUPFAM" id="SSF52087">
    <property type="entry name" value="CRAL/TRIO domain"/>
    <property type="match status" value="1"/>
</dbReference>
<dbReference type="CDD" id="cd00160">
    <property type="entry name" value="RhoGEF"/>
    <property type="match status" value="2"/>
</dbReference>
<feature type="region of interest" description="Disordered" evidence="5">
    <location>
        <begin position="2559"/>
        <end position="2604"/>
    </location>
</feature>
<feature type="domain" description="PH" evidence="6">
    <location>
        <begin position="2420"/>
        <end position="2528"/>
    </location>
</feature>
<dbReference type="EMBL" id="JBICBT010000240">
    <property type="protein sequence ID" value="KAL3119628.1"/>
    <property type="molecule type" value="Genomic_DNA"/>
</dbReference>
<dbReference type="SMART" id="SM00516">
    <property type="entry name" value="SEC14"/>
    <property type="match status" value="1"/>
</dbReference>
<protein>
    <recommendedName>
        <fullName evidence="10">Triple functional domain protein</fullName>
    </recommendedName>
</protein>
<feature type="compositionally biased region" description="Low complexity" evidence="5">
    <location>
        <begin position="1887"/>
        <end position="1899"/>
    </location>
</feature>
<dbReference type="SUPFAM" id="SSF50729">
    <property type="entry name" value="PH domain-like"/>
    <property type="match status" value="2"/>
</dbReference>
<feature type="compositionally biased region" description="Low complexity" evidence="5">
    <location>
        <begin position="2191"/>
        <end position="2205"/>
    </location>
</feature>
<evidence type="ECO:0000259" key="7">
    <source>
        <dbReference type="PROSITE" id="PS50010"/>
    </source>
</evidence>
<feature type="region of interest" description="Disordered" evidence="5">
    <location>
        <begin position="1869"/>
        <end position="1899"/>
    </location>
</feature>
<evidence type="ECO:0000256" key="4">
    <source>
        <dbReference type="SAM" id="Coils"/>
    </source>
</evidence>
<dbReference type="InterPro" id="IPR000219">
    <property type="entry name" value="DH_dom"/>
</dbReference>
<accession>A0ABD2LWK6</accession>
<comment type="caution">
    <text evidence="8">The sequence shown here is derived from an EMBL/GenBank/DDBJ whole genome shotgun (WGS) entry which is preliminary data.</text>
</comment>
<evidence type="ECO:0000313" key="8">
    <source>
        <dbReference type="EMBL" id="KAL3119628.1"/>
    </source>
</evidence>
<dbReference type="Pfam" id="PF00650">
    <property type="entry name" value="CRAL_TRIO"/>
    <property type="match status" value="1"/>
</dbReference>
<dbReference type="InterPro" id="IPR001331">
    <property type="entry name" value="GDS_CDC24_CS"/>
</dbReference>
<evidence type="ECO:0000313" key="9">
    <source>
        <dbReference type="Proteomes" id="UP001620626"/>
    </source>
</evidence>
<dbReference type="Gene3D" id="1.20.58.60">
    <property type="match status" value="2"/>
</dbReference>
<dbReference type="SMART" id="SM00325">
    <property type="entry name" value="RhoGEF"/>
    <property type="match status" value="2"/>
</dbReference>
<dbReference type="PANTHER" id="PTHR22826">
    <property type="entry name" value="RHO GUANINE EXCHANGE FACTOR-RELATED"/>
    <property type="match status" value="1"/>
</dbReference>
<feature type="domain" description="DH" evidence="7">
    <location>
        <begin position="2224"/>
        <end position="2402"/>
    </location>
</feature>
<feature type="region of interest" description="Disordered" evidence="5">
    <location>
        <begin position="2039"/>
        <end position="2083"/>
    </location>
</feature>
<dbReference type="PROSITE" id="PS50003">
    <property type="entry name" value="PH_DOMAIN"/>
    <property type="match status" value="2"/>
</dbReference>
<dbReference type="Pfam" id="PF00621">
    <property type="entry name" value="RhoGEF"/>
    <property type="match status" value="2"/>
</dbReference>
<dbReference type="InterPro" id="IPR001251">
    <property type="entry name" value="CRAL-TRIO_dom"/>
</dbReference>
<dbReference type="SMART" id="SM00150">
    <property type="entry name" value="SPEC"/>
    <property type="match status" value="2"/>
</dbReference>
<dbReference type="CDD" id="cd00170">
    <property type="entry name" value="SEC14"/>
    <property type="match status" value="1"/>
</dbReference>
<feature type="region of interest" description="Disordered" evidence="5">
    <location>
        <begin position="2000"/>
        <end position="2023"/>
    </location>
</feature>
<dbReference type="Gene3D" id="2.30.30.40">
    <property type="entry name" value="SH3 Domains"/>
    <property type="match status" value="1"/>
</dbReference>
<dbReference type="PROSITE" id="PS50010">
    <property type="entry name" value="DH_2"/>
    <property type="match status" value="2"/>
</dbReference>
<feature type="domain" description="PH" evidence="6">
    <location>
        <begin position="1428"/>
        <end position="1535"/>
    </location>
</feature>
<organism evidence="8 9">
    <name type="scientific">Heterodera trifolii</name>
    <dbReference type="NCBI Taxonomy" id="157864"/>
    <lineage>
        <taxon>Eukaryota</taxon>
        <taxon>Metazoa</taxon>
        <taxon>Ecdysozoa</taxon>
        <taxon>Nematoda</taxon>
        <taxon>Chromadorea</taxon>
        <taxon>Rhabditida</taxon>
        <taxon>Tylenchina</taxon>
        <taxon>Tylenchomorpha</taxon>
        <taxon>Tylenchoidea</taxon>
        <taxon>Heteroderidae</taxon>
        <taxon>Heteroderinae</taxon>
        <taxon>Heterodera</taxon>
    </lineage>
</organism>
<feature type="compositionally biased region" description="Polar residues" evidence="5">
    <location>
        <begin position="1549"/>
        <end position="1558"/>
    </location>
</feature>
<evidence type="ECO:0008006" key="10">
    <source>
        <dbReference type="Google" id="ProtNLM"/>
    </source>
</evidence>